<dbReference type="NCBIfam" id="NF005677">
    <property type="entry name" value="PRK07471.1"/>
    <property type="match status" value="1"/>
</dbReference>
<dbReference type="Pfam" id="PF13177">
    <property type="entry name" value="DNA_pol3_delta2"/>
    <property type="match status" value="1"/>
</dbReference>
<dbReference type="EMBL" id="JAZHYN010000012">
    <property type="protein sequence ID" value="MEF3366074.1"/>
    <property type="molecule type" value="Genomic_DNA"/>
</dbReference>
<evidence type="ECO:0000313" key="1">
    <source>
        <dbReference type="EMBL" id="MEF3366074.1"/>
    </source>
</evidence>
<comment type="caution">
    <text evidence="1">The sequence shown here is derived from an EMBL/GenBank/DDBJ whole genome shotgun (WGS) entry which is preliminary data.</text>
</comment>
<sequence length="359" mass="39706">MSREALTPESDRYEDAPHPRETLAFFGHAAAERELLDAYRRNKMAQAWIIGGPEGVGKATLAWRLARFLLAHPEPSAAEVQGAENLAVAEDHAAARRIAALALADIFLLRREWNEKTKKHFTEIRIEDVRKVIQSFHQASGMGGWRIAVVDCADDLNRASANALLKLIEEPPERAIFLLVAHQPGRILPTIRSRCRKLMLGALSPEDTIAAVKHVGAPWAEAPEADLLVASARADGSVREALRLIGDDGVAFDATLRRLFERLPQVDWLGAHMLADKLTGRDNEAAYETFMRATQRHLDARVRALAGARAAPARLAGYARAWEEIRDAARETKVFNFDKRALVLGVFERLAKAEGTQVG</sequence>
<accession>A0ABU7XFB1</accession>
<dbReference type="PANTHER" id="PTHR11669:SF8">
    <property type="entry name" value="DNA POLYMERASE III SUBUNIT DELTA"/>
    <property type="match status" value="1"/>
</dbReference>
<dbReference type="InterPro" id="IPR027417">
    <property type="entry name" value="P-loop_NTPase"/>
</dbReference>
<dbReference type="SUPFAM" id="SSF52540">
    <property type="entry name" value="P-loop containing nucleoside triphosphate hydrolases"/>
    <property type="match status" value="1"/>
</dbReference>
<dbReference type="Gene3D" id="3.40.50.300">
    <property type="entry name" value="P-loop containing nucleotide triphosphate hydrolases"/>
    <property type="match status" value="1"/>
</dbReference>
<keyword evidence="2" id="KW-1185">Reference proteome</keyword>
<gene>
    <name evidence="1" type="ORF">V3H18_05940</name>
</gene>
<dbReference type="Proteomes" id="UP001350748">
    <property type="component" value="Unassembled WGS sequence"/>
</dbReference>
<evidence type="ECO:0000313" key="2">
    <source>
        <dbReference type="Proteomes" id="UP001350748"/>
    </source>
</evidence>
<dbReference type="InterPro" id="IPR050238">
    <property type="entry name" value="DNA_Rep/Repair_Clamp_Loader"/>
</dbReference>
<protein>
    <submittedName>
        <fullName evidence="1">DNA polymerase III subunit delta</fullName>
        <ecNumber evidence="1">2.7.7.7</ecNumber>
    </submittedName>
</protein>
<name>A0ABU7XFB1_9HYPH</name>
<dbReference type="RefSeq" id="WP_332081045.1">
    <property type="nucleotide sequence ID" value="NZ_JAZHYN010000012.1"/>
</dbReference>
<dbReference type="PANTHER" id="PTHR11669">
    <property type="entry name" value="REPLICATION FACTOR C / DNA POLYMERASE III GAMMA-TAU SUBUNIT"/>
    <property type="match status" value="1"/>
</dbReference>
<reference evidence="1 2" key="1">
    <citation type="submission" date="2024-02" db="EMBL/GenBank/DDBJ databases">
        <authorList>
            <person name="Grouzdev D."/>
        </authorList>
    </citation>
    <scope>NUCLEOTIDE SEQUENCE [LARGE SCALE GENOMIC DNA]</scope>
    <source>
        <strain evidence="1 2">9N</strain>
    </source>
</reference>
<keyword evidence="1" id="KW-0808">Transferase</keyword>
<proteinExistence type="predicted"/>
<dbReference type="GO" id="GO:0003887">
    <property type="term" value="F:DNA-directed DNA polymerase activity"/>
    <property type="evidence" value="ECO:0007669"/>
    <property type="project" value="UniProtKB-EC"/>
</dbReference>
<organism evidence="1 2">
    <name type="scientific">Methylocystis borbori</name>
    <dbReference type="NCBI Taxonomy" id="3118750"/>
    <lineage>
        <taxon>Bacteria</taxon>
        <taxon>Pseudomonadati</taxon>
        <taxon>Pseudomonadota</taxon>
        <taxon>Alphaproteobacteria</taxon>
        <taxon>Hyphomicrobiales</taxon>
        <taxon>Methylocystaceae</taxon>
        <taxon>Methylocystis</taxon>
    </lineage>
</organism>
<keyword evidence="1" id="KW-0548">Nucleotidyltransferase</keyword>
<dbReference type="EC" id="2.7.7.7" evidence="1"/>